<evidence type="ECO:0000256" key="3">
    <source>
        <dbReference type="ARBA" id="ARBA00023274"/>
    </source>
</evidence>
<dbReference type="GO" id="GO:0005840">
    <property type="term" value="C:ribosome"/>
    <property type="evidence" value="ECO:0007669"/>
    <property type="project" value="UniProtKB-KW"/>
</dbReference>
<dbReference type="Pfam" id="PF00411">
    <property type="entry name" value="Ribosomal_S11"/>
    <property type="match status" value="1"/>
</dbReference>
<protein>
    <submittedName>
        <fullName evidence="5">Uncharacterized protein</fullName>
    </submittedName>
</protein>
<sequence length="93" mass="9809">MQTADGVQLHAKTRRGTDMNGLIGSQKSTCRIPKGVIQVLASFNSIIVNVTDVSGRVISWSSIGTCGGLKATKRGTVVDQGMQQAAHDNVPRS</sequence>
<comment type="caution">
    <text evidence="5">The sequence shown here is derived from an EMBL/GenBank/DDBJ whole genome shotgun (WGS) entry which is preliminary data.</text>
</comment>
<evidence type="ECO:0000256" key="2">
    <source>
        <dbReference type="ARBA" id="ARBA00022980"/>
    </source>
</evidence>
<comment type="similarity">
    <text evidence="1">Belongs to the universal ribosomal protein uS11 family.</text>
</comment>
<dbReference type="InterPro" id="IPR036967">
    <property type="entry name" value="Ribosomal_uS11_sf"/>
</dbReference>
<dbReference type="AlphaFoldDB" id="A0AAW2E753"/>
<dbReference type="GO" id="GO:0003735">
    <property type="term" value="F:structural constituent of ribosome"/>
    <property type="evidence" value="ECO:0007669"/>
    <property type="project" value="InterPro"/>
</dbReference>
<feature type="region of interest" description="Disordered" evidence="4">
    <location>
        <begin position="1"/>
        <end position="24"/>
    </location>
</feature>
<name>A0AAW2E753_9ROSI</name>
<keyword evidence="6" id="KW-1185">Reference proteome</keyword>
<proteinExistence type="inferred from homology"/>
<dbReference type="SUPFAM" id="SSF53137">
    <property type="entry name" value="Translational machinery components"/>
    <property type="match status" value="1"/>
</dbReference>
<evidence type="ECO:0000313" key="6">
    <source>
        <dbReference type="Proteomes" id="UP001459277"/>
    </source>
</evidence>
<dbReference type="Proteomes" id="UP001459277">
    <property type="component" value="Unassembled WGS sequence"/>
</dbReference>
<accession>A0AAW2E753</accession>
<dbReference type="EMBL" id="JAZDWU010000001">
    <property type="protein sequence ID" value="KAL0017480.1"/>
    <property type="molecule type" value="Genomic_DNA"/>
</dbReference>
<gene>
    <name evidence="5" type="ORF">SO802_004549</name>
</gene>
<keyword evidence="3" id="KW-0687">Ribonucleoprotein</keyword>
<evidence type="ECO:0000256" key="4">
    <source>
        <dbReference type="SAM" id="MobiDB-lite"/>
    </source>
</evidence>
<evidence type="ECO:0000313" key="5">
    <source>
        <dbReference type="EMBL" id="KAL0017480.1"/>
    </source>
</evidence>
<dbReference type="Gene3D" id="3.30.420.80">
    <property type="entry name" value="Ribosomal protein S11"/>
    <property type="match status" value="1"/>
</dbReference>
<dbReference type="GO" id="GO:1990904">
    <property type="term" value="C:ribonucleoprotein complex"/>
    <property type="evidence" value="ECO:0007669"/>
    <property type="project" value="UniProtKB-KW"/>
</dbReference>
<reference evidence="5 6" key="1">
    <citation type="submission" date="2024-01" db="EMBL/GenBank/DDBJ databases">
        <title>A telomere-to-telomere, gap-free genome of sweet tea (Lithocarpus litseifolius).</title>
        <authorList>
            <person name="Zhou J."/>
        </authorList>
    </citation>
    <scope>NUCLEOTIDE SEQUENCE [LARGE SCALE GENOMIC DNA]</scope>
    <source>
        <strain evidence="5">Zhou-2022a</strain>
        <tissue evidence="5">Leaf</tissue>
    </source>
</reference>
<organism evidence="5 6">
    <name type="scientific">Lithocarpus litseifolius</name>
    <dbReference type="NCBI Taxonomy" id="425828"/>
    <lineage>
        <taxon>Eukaryota</taxon>
        <taxon>Viridiplantae</taxon>
        <taxon>Streptophyta</taxon>
        <taxon>Embryophyta</taxon>
        <taxon>Tracheophyta</taxon>
        <taxon>Spermatophyta</taxon>
        <taxon>Magnoliopsida</taxon>
        <taxon>eudicotyledons</taxon>
        <taxon>Gunneridae</taxon>
        <taxon>Pentapetalae</taxon>
        <taxon>rosids</taxon>
        <taxon>fabids</taxon>
        <taxon>Fagales</taxon>
        <taxon>Fagaceae</taxon>
        <taxon>Lithocarpus</taxon>
    </lineage>
</organism>
<keyword evidence="2" id="KW-0689">Ribosomal protein</keyword>
<evidence type="ECO:0000256" key="1">
    <source>
        <dbReference type="ARBA" id="ARBA00006194"/>
    </source>
</evidence>
<dbReference type="InterPro" id="IPR001971">
    <property type="entry name" value="Ribosomal_uS11"/>
</dbReference>
<dbReference type="GO" id="GO:0006412">
    <property type="term" value="P:translation"/>
    <property type="evidence" value="ECO:0007669"/>
    <property type="project" value="InterPro"/>
</dbReference>